<feature type="region of interest" description="Disordered" evidence="1">
    <location>
        <begin position="1"/>
        <end position="55"/>
    </location>
</feature>
<reference evidence="2" key="1">
    <citation type="submission" date="2020-07" db="EMBL/GenBank/DDBJ databases">
        <title>Ethylene signaling mediates host invasion by parasitic plants.</title>
        <authorList>
            <person name="Yoshida S."/>
        </authorList>
    </citation>
    <scope>NUCLEOTIDE SEQUENCE</scope>
    <source>
        <strain evidence="2">Okayama</strain>
    </source>
</reference>
<comment type="caution">
    <text evidence="2">The sequence shown here is derived from an EMBL/GenBank/DDBJ whole genome shotgun (WGS) entry which is preliminary data.</text>
</comment>
<dbReference type="AlphaFoldDB" id="A0A830CX49"/>
<proteinExistence type="predicted"/>
<sequence>MSGNPANHRAPPYPSSPPPLLLTSPPRSYSTDSPFSPTSPRRPPPGCRRPQCGSLPPLPHHGLGCTLAVLHQTPPGNPAGAYAFPPAPPLPAARRSSGPTCSTSPRSWSSWTTLLILLSGSRRGASRSSTCTTTRRWW</sequence>
<dbReference type="EMBL" id="BMAC01000946">
    <property type="protein sequence ID" value="GFQ04481.1"/>
    <property type="molecule type" value="Genomic_DNA"/>
</dbReference>
<feature type="region of interest" description="Disordered" evidence="1">
    <location>
        <begin position="71"/>
        <end position="107"/>
    </location>
</feature>
<feature type="compositionally biased region" description="Pro residues" evidence="1">
    <location>
        <begin position="11"/>
        <end position="20"/>
    </location>
</feature>
<evidence type="ECO:0000256" key="1">
    <source>
        <dbReference type="SAM" id="MobiDB-lite"/>
    </source>
</evidence>
<name>A0A830CX49_9LAMI</name>
<dbReference type="Proteomes" id="UP000653305">
    <property type="component" value="Unassembled WGS sequence"/>
</dbReference>
<evidence type="ECO:0000313" key="2">
    <source>
        <dbReference type="EMBL" id="GFQ04481.1"/>
    </source>
</evidence>
<organism evidence="2 3">
    <name type="scientific">Phtheirospermum japonicum</name>
    <dbReference type="NCBI Taxonomy" id="374723"/>
    <lineage>
        <taxon>Eukaryota</taxon>
        <taxon>Viridiplantae</taxon>
        <taxon>Streptophyta</taxon>
        <taxon>Embryophyta</taxon>
        <taxon>Tracheophyta</taxon>
        <taxon>Spermatophyta</taxon>
        <taxon>Magnoliopsida</taxon>
        <taxon>eudicotyledons</taxon>
        <taxon>Gunneridae</taxon>
        <taxon>Pentapetalae</taxon>
        <taxon>asterids</taxon>
        <taxon>lamiids</taxon>
        <taxon>Lamiales</taxon>
        <taxon>Orobanchaceae</taxon>
        <taxon>Orobanchaceae incertae sedis</taxon>
        <taxon>Phtheirospermum</taxon>
    </lineage>
</organism>
<evidence type="ECO:0000313" key="3">
    <source>
        <dbReference type="Proteomes" id="UP000653305"/>
    </source>
</evidence>
<keyword evidence="3" id="KW-1185">Reference proteome</keyword>
<gene>
    <name evidence="2" type="ORF">PHJA_002592000</name>
</gene>
<accession>A0A830CX49</accession>
<protein>
    <submittedName>
        <fullName evidence="2">Uncharacterized protein</fullName>
    </submittedName>
</protein>
<feature type="compositionally biased region" description="Low complexity" evidence="1">
    <location>
        <begin position="21"/>
        <end position="39"/>
    </location>
</feature>